<comment type="caution">
    <text evidence="4">The sequence shown here is derived from an EMBL/GenBank/DDBJ whole genome shotgun (WGS) entry which is preliminary data.</text>
</comment>
<feature type="DNA-binding region" description="H-T-H motif" evidence="2">
    <location>
        <begin position="27"/>
        <end position="46"/>
    </location>
</feature>
<dbReference type="InterPro" id="IPR001647">
    <property type="entry name" value="HTH_TetR"/>
</dbReference>
<sequence>MDPAEATERLLEAAETLFYAHGVQAVGMDAVRERSGVSLKRLYQCFPSKDDLVEAYLLRRDERWRASLRGFVRAHGDDPLAVFEWLYDWFREPDFRGCAFINSFGEFGEPTPRILAAIRKHKDEVRAYLRELVPDPPLADMLFSLVEGATVLAAIGGDPGEAATAREAAAVLIKANKRRRT</sequence>
<dbReference type="Gene3D" id="1.10.357.10">
    <property type="entry name" value="Tetracycline Repressor, domain 2"/>
    <property type="match status" value="1"/>
</dbReference>
<dbReference type="PANTHER" id="PTHR30055:SF200">
    <property type="entry name" value="HTH-TYPE TRANSCRIPTIONAL REPRESSOR BDCR"/>
    <property type="match status" value="1"/>
</dbReference>
<evidence type="ECO:0000259" key="3">
    <source>
        <dbReference type="PROSITE" id="PS50977"/>
    </source>
</evidence>
<organism evidence="4 5">
    <name type="scientific">Amycolatopsis samaneae</name>
    <dbReference type="NCBI Taxonomy" id="664691"/>
    <lineage>
        <taxon>Bacteria</taxon>
        <taxon>Bacillati</taxon>
        <taxon>Actinomycetota</taxon>
        <taxon>Actinomycetes</taxon>
        <taxon>Pseudonocardiales</taxon>
        <taxon>Pseudonocardiaceae</taxon>
        <taxon>Amycolatopsis</taxon>
    </lineage>
</organism>
<evidence type="ECO:0000313" key="5">
    <source>
        <dbReference type="Proteomes" id="UP001597419"/>
    </source>
</evidence>
<dbReference type="PRINTS" id="PR00455">
    <property type="entry name" value="HTHTETR"/>
</dbReference>
<accession>A0ABW5GVH3</accession>
<dbReference type="InterPro" id="IPR009057">
    <property type="entry name" value="Homeodomain-like_sf"/>
</dbReference>
<dbReference type="InterPro" id="IPR036271">
    <property type="entry name" value="Tet_transcr_reg_TetR-rel_C_sf"/>
</dbReference>
<feature type="domain" description="HTH tetR-type" evidence="3">
    <location>
        <begin position="4"/>
        <end position="64"/>
    </location>
</feature>
<reference evidence="5" key="1">
    <citation type="journal article" date="2019" name="Int. J. Syst. Evol. Microbiol.">
        <title>The Global Catalogue of Microorganisms (GCM) 10K type strain sequencing project: providing services to taxonomists for standard genome sequencing and annotation.</title>
        <authorList>
            <consortium name="The Broad Institute Genomics Platform"/>
            <consortium name="The Broad Institute Genome Sequencing Center for Infectious Disease"/>
            <person name="Wu L."/>
            <person name="Ma J."/>
        </authorList>
    </citation>
    <scope>NUCLEOTIDE SEQUENCE [LARGE SCALE GENOMIC DNA]</scope>
    <source>
        <strain evidence="5">CGMCC 4.7643</strain>
    </source>
</reference>
<keyword evidence="1 2" id="KW-0238">DNA-binding</keyword>
<dbReference type="InterPro" id="IPR050109">
    <property type="entry name" value="HTH-type_TetR-like_transc_reg"/>
</dbReference>
<dbReference type="PROSITE" id="PS50977">
    <property type="entry name" value="HTH_TETR_2"/>
    <property type="match status" value="1"/>
</dbReference>
<dbReference type="Proteomes" id="UP001597419">
    <property type="component" value="Unassembled WGS sequence"/>
</dbReference>
<gene>
    <name evidence="4" type="ORF">ACFSYJ_39855</name>
</gene>
<protein>
    <submittedName>
        <fullName evidence="4">TetR/AcrR family transcriptional regulator</fullName>
    </submittedName>
</protein>
<dbReference type="PANTHER" id="PTHR30055">
    <property type="entry name" value="HTH-TYPE TRANSCRIPTIONAL REGULATOR RUTR"/>
    <property type="match status" value="1"/>
</dbReference>
<keyword evidence="5" id="KW-1185">Reference proteome</keyword>
<dbReference type="Pfam" id="PF00440">
    <property type="entry name" value="TetR_N"/>
    <property type="match status" value="1"/>
</dbReference>
<evidence type="ECO:0000256" key="1">
    <source>
        <dbReference type="ARBA" id="ARBA00023125"/>
    </source>
</evidence>
<proteinExistence type="predicted"/>
<dbReference type="SUPFAM" id="SSF46689">
    <property type="entry name" value="Homeodomain-like"/>
    <property type="match status" value="1"/>
</dbReference>
<dbReference type="EMBL" id="JBHUKU010000028">
    <property type="protein sequence ID" value="MFD2464828.1"/>
    <property type="molecule type" value="Genomic_DNA"/>
</dbReference>
<name>A0ABW5GVH3_9PSEU</name>
<evidence type="ECO:0000256" key="2">
    <source>
        <dbReference type="PROSITE-ProRule" id="PRU00335"/>
    </source>
</evidence>
<evidence type="ECO:0000313" key="4">
    <source>
        <dbReference type="EMBL" id="MFD2464828.1"/>
    </source>
</evidence>
<dbReference type="SUPFAM" id="SSF48498">
    <property type="entry name" value="Tetracyclin repressor-like, C-terminal domain"/>
    <property type="match status" value="1"/>
</dbReference>
<dbReference type="RefSeq" id="WP_345399743.1">
    <property type="nucleotide sequence ID" value="NZ_BAABHG010000010.1"/>
</dbReference>